<keyword evidence="2" id="KW-1185">Reference proteome</keyword>
<name>A0ABD0VB14_DENTH</name>
<evidence type="ECO:0000313" key="2">
    <source>
        <dbReference type="Proteomes" id="UP001552299"/>
    </source>
</evidence>
<evidence type="ECO:0008006" key="3">
    <source>
        <dbReference type="Google" id="ProtNLM"/>
    </source>
</evidence>
<dbReference type="PANTHER" id="PTHR11895">
    <property type="entry name" value="TRANSAMIDASE"/>
    <property type="match status" value="1"/>
</dbReference>
<comment type="caution">
    <text evidence="1">The sequence shown here is derived from an EMBL/GenBank/DDBJ whole genome shotgun (WGS) entry which is preliminary data.</text>
</comment>
<dbReference type="Gene3D" id="3.90.1300.10">
    <property type="entry name" value="Amidase signature (AS) domain"/>
    <property type="match status" value="1"/>
</dbReference>
<dbReference type="InterPro" id="IPR036928">
    <property type="entry name" value="AS_sf"/>
</dbReference>
<accession>A0ABD0VB14</accession>
<dbReference type="InterPro" id="IPR000120">
    <property type="entry name" value="Amidase"/>
</dbReference>
<dbReference type="PANTHER" id="PTHR11895:SF156">
    <property type="entry name" value="FATTY ACID AMIDE HYDROLASE"/>
    <property type="match status" value="1"/>
</dbReference>
<sequence length="244" mass="27219">MTAAPSPFSRYAALAGSSLNDRISLRPSPICLPDLSTPNSSYILRSVKLGKYSEWFNDVYSTDISAKCNDALNQLSELFGCSIIEIVLPEQHVMQPAHVVSIGSESLCALNPDCEDGRNTELSLDTRVSLALFRSFSAADYVAAQRLRRRIMYYYMEAFKKVDIIVTPTTGYNLPFLACNLFPLQHFNIYELISMFSMDESLPSMDESVPSMVENFSTNRDLICSILTYNSSTLFVAIGPKKVL</sequence>
<dbReference type="Proteomes" id="UP001552299">
    <property type="component" value="Unassembled WGS sequence"/>
</dbReference>
<proteinExistence type="predicted"/>
<dbReference type="SUPFAM" id="SSF75304">
    <property type="entry name" value="Amidase signature (AS) enzymes"/>
    <property type="match status" value="1"/>
</dbReference>
<dbReference type="AlphaFoldDB" id="A0ABD0VB14"/>
<gene>
    <name evidence="1" type="ORF">M5K25_006156</name>
</gene>
<dbReference type="EMBL" id="JANQDX010000006">
    <property type="protein sequence ID" value="KAL0922188.1"/>
    <property type="molecule type" value="Genomic_DNA"/>
</dbReference>
<protein>
    <recommendedName>
        <fullName evidence="3">Fatty acid amide hydrolase</fullName>
    </recommendedName>
</protein>
<reference evidence="1 2" key="1">
    <citation type="journal article" date="2024" name="Plant Biotechnol. J.">
        <title>Dendrobium thyrsiflorum genome and its molecular insights into genes involved in important horticultural traits.</title>
        <authorList>
            <person name="Chen B."/>
            <person name="Wang J.Y."/>
            <person name="Zheng P.J."/>
            <person name="Li K.L."/>
            <person name="Liang Y.M."/>
            <person name="Chen X.F."/>
            <person name="Zhang C."/>
            <person name="Zhao X."/>
            <person name="He X."/>
            <person name="Zhang G.Q."/>
            <person name="Liu Z.J."/>
            <person name="Xu Q."/>
        </authorList>
    </citation>
    <scope>NUCLEOTIDE SEQUENCE [LARGE SCALE GENOMIC DNA]</scope>
    <source>
        <strain evidence="1">GZMU011</strain>
    </source>
</reference>
<organism evidence="1 2">
    <name type="scientific">Dendrobium thyrsiflorum</name>
    <name type="common">Pinecone-like raceme dendrobium</name>
    <name type="synonym">Orchid</name>
    <dbReference type="NCBI Taxonomy" id="117978"/>
    <lineage>
        <taxon>Eukaryota</taxon>
        <taxon>Viridiplantae</taxon>
        <taxon>Streptophyta</taxon>
        <taxon>Embryophyta</taxon>
        <taxon>Tracheophyta</taxon>
        <taxon>Spermatophyta</taxon>
        <taxon>Magnoliopsida</taxon>
        <taxon>Liliopsida</taxon>
        <taxon>Asparagales</taxon>
        <taxon>Orchidaceae</taxon>
        <taxon>Epidendroideae</taxon>
        <taxon>Malaxideae</taxon>
        <taxon>Dendrobiinae</taxon>
        <taxon>Dendrobium</taxon>
    </lineage>
</organism>
<evidence type="ECO:0000313" key="1">
    <source>
        <dbReference type="EMBL" id="KAL0922188.1"/>
    </source>
</evidence>